<feature type="binding site" evidence="8">
    <location>
        <position position="147"/>
    </location>
    <ligand>
        <name>NAD(+)</name>
        <dbReference type="ChEBI" id="CHEBI:57540"/>
    </ligand>
</feature>
<comment type="subcellular location">
    <subcellularLocation>
        <location evidence="8">Cytoplasm</location>
    </subcellularLocation>
</comment>
<keyword evidence="1 8" id="KW-0808">Transferase</keyword>
<comment type="caution">
    <text evidence="8">Lacks conserved residue(s) required for the propagation of feature annotation.</text>
</comment>
<feature type="active site" description="Proton acceptor" evidence="8">
    <location>
        <position position="64"/>
    </location>
</feature>
<evidence type="ECO:0000313" key="9">
    <source>
        <dbReference type="EMBL" id="ARE87040.1"/>
    </source>
</evidence>
<dbReference type="GO" id="GO:0046872">
    <property type="term" value="F:metal ion binding"/>
    <property type="evidence" value="ECO:0007669"/>
    <property type="project" value="UniProtKB-UniRule"/>
</dbReference>
<dbReference type="Proteomes" id="UP000192478">
    <property type="component" value="Chromosome"/>
</dbReference>
<protein>
    <recommendedName>
        <fullName evidence="8">NAD kinase</fullName>
        <ecNumber evidence="8">2.7.1.23</ecNumber>
    </recommendedName>
    <alternativeName>
        <fullName evidence="8">ATP-dependent NAD kinase</fullName>
    </alternativeName>
</protein>
<evidence type="ECO:0000256" key="6">
    <source>
        <dbReference type="ARBA" id="ARBA00023027"/>
    </source>
</evidence>
<evidence type="ECO:0000256" key="4">
    <source>
        <dbReference type="ARBA" id="ARBA00022840"/>
    </source>
</evidence>
<keyword evidence="8" id="KW-0963">Cytoplasm</keyword>
<evidence type="ECO:0000256" key="7">
    <source>
        <dbReference type="ARBA" id="ARBA00047925"/>
    </source>
</evidence>
<dbReference type="PANTHER" id="PTHR20275">
    <property type="entry name" value="NAD KINASE"/>
    <property type="match status" value="1"/>
</dbReference>
<feature type="binding site" evidence="8">
    <location>
        <begin position="177"/>
        <end position="182"/>
    </location>
    <ligand>
        <name>NAD(+)</name>
        <dbReference type="ChEBI" id="CHEBI:57540"/>
    </ligand>
</feature>
<comment type="cofactor">
    <cofactor evidence="8">
        <name>a divalent metal cation</name>
        <dbReference type="ChEBI" id="CHEBI:60240"/>
    </cofactor>
</comment>
<dbReference type="GO" id="GO:0051287">
    <property type="term" value="F:NAD binding"/>
    <property type="evidence" value="ECO:0007669"/>
    <property type="project" value="UniProtKB-ARBA"/>
</dbReference>
<dbReference type="InterPro" id="IPR016064">
    <property type="entry name" value="NAD/diacylglycerol_kinase_sf"/>
</dbReference>
<sequence>MHGTYLLKGECVMSTKKVINILHSDTSFSMDTAKYLKQKLLKLGYSVPKSFDFEAELIICIGGDGSFLRAIHQYDFPDIPIIGINTGHLGFFAEVNPDEIDNFLDKYTAGDYFIEEINPLEATICTRSNCIETRGINEIVIKGDKSRTVHLDIFVNNHLIQRFSGDGILVATSTGSTAYNYSIGGSLVDPKLNVVQVTPLAPINTNAYRSFTSSVIFPSQTVIKVNPEYRFEDSIVIVSDGTEHRCAGISEVVLQLSELDIKLLRLGDYNFWGRVINKFL</sequence>
<keyword evidence="6 8" id="KW-0520">NAD</keyword>
<dbReference type="GO" id="GO:0005737">
    <property type="term" value="C:cytoplasm"/>
    <property type="evidence" value="ECO:0007669"/>
    <property type="project" value="UniProtKB-SubCell"/>
</dbReference>
<keyword evidence="4 8" id="KW-0067">ATP-binding</keyword>
<dbReference type="SUPFAM" id="SSF111331">
    <property type="entry name" value="NAD kinase/diacylglycerol kinase-like"/>
    <property type="match status" value="1"/>
</dbReference>
<comment type="similarity">
    <text evidence="8">Belongs to the NAD kinase family.</text>
</comment>
<evidence type="ECO:0000256" key="8">
    <source>
        <dbReference type="HAMAP-Rule" id="MF_00361"/>
    </source>
</evidence>
<dbReference type="GO" id="GO:0006741">
    <property type="term" value="P:NADP+ biosynthetic process"/>
    <property type="evidence" value="ECO:0007669"/>
    <property type="project" value="UniProtKB-UniRule"/>
</dbReference>
<evidence type="ECO:0000313" key="10">
    <source>
        <dbReference type="Proteomes" id="UP000192478"/>
    </source>
</evidence>
<dbReference type="InterPro" id="IPR002504">
    <property type="entry name" value="NADK"/>
</dbReference>
<dbReference type="PANTHER" id="PTHR20275:SF0">
    <property type="entry name" value="NAD KINASE"/>
    <property type="match status" value="1"/>
</dbReference>
<dbReference type="InterPro" id="IPR017437">
    <property type="entry name" value="ATP-NAD_kinase_PpnK-typ_C"/>
</dbReference>
<feature type="binding site" evidence="8">
    <location>
        <begin position="137"/>
        <end position="138"/>
    </location>
    <ligand>
        <name>NAD(+)</name>
        <dbReference type="ChEBI" id="CHEBI:57540"/>
    </ligand>
</feature>
<dbReference type="Gene3D" id="2.60.200.30">
    <property type="entry name" value="Probable inorganic polyphosphate/atp-NAD kinase, domain 2"/>
    <property type="match status" value="1"/>
</dbReference>
<keyword evidence="3 8" id="KW-0418">Kinase</keyword>
<feature type="binding site" evidence="8">
    <location>
        <begin position="64"/>
        <end position="65"/>
    </location>
    <ligand>
        <name>NAD(+)</name>
        <dbReference type="ChEBI" id="CHEBI:57540"/>
    </ligand>
</feature>
<reference evidence="9 10" key="1">
    <citation type="submission" date="2017-03" db="EMBL/GenBank/DDBJ databases">
        <title>Complete sequence of Clostridium formicaceticum DSM 92.</title>
        <authorList>
            <person name="Poehlein A."/>
            <person name="Karl M."/>
            <person name="Bengelsdorf F.R."/>
            <person name="Duerre P."/>
            <person name="Daniel R."/>
        </authorList>
    </citation>
    <scope>NUCLEOTIDE SEQUENCE [LARGE SCALE GENOMIC DNA]</scope>
    <source>
        <strain evidence="9 10">DSM 92</strain>
    </source>
</reference>
<evidence type="ECO:0000256" key="2">
    <source>
        <dbReference type="ARBA" id="ARBA00022741"/>
    </source>
</evidence>
<dbReference type="HAMAP" id="MF_00361">
    <property type="entry name" value="NAD_kinase"/>
    <property type="match status" value="1"/>
</dbReference>
<comment type="function">
    <text evidence="8">Involved in the regulation of the intracellular balance of NAD and NADP, and is a key enzyme in the biosynthesis of NADP. Catalyzes specifically the phosphorylation on 2'-hydroxyl of the adenosine moiety of NAD to yield NADP.</text>
</comment>
<organism evidence="9 10">
    <name type="scientific">Clostridium formicaceticum</name>
    <dbReference type="NCBI Taxonomy" id="1497"/>
    <lineage>
        <taxon>Bacteria</taxon>
        <taxon>Bacillati</taxon>
        <taxon>Bacillota</taxon>
        <taxon>Clostridia</taxon>
        <taxon>Eubacteriales</taxon>
        <taxon>Clostridiaceae</taxon>
        <taxon>Clostridium</taxon>
    </lineage>
</organism>
<dbReference type="Gene3D" id="3.40.50.10330">
    <property type="entry name" value="Probable inorganic polyphosphate/atp-NAD kinase, domain 1"/>
    <property type="match status" value="1"/>
</dbReference>
<keyword evidence="5 8" id="KW-0521">NADP</keyword>
<dbReference type="GO" id="GO:0005524">
    <property type="term" value="F:ATP binding"/>
    <property type="evidence" value="ECO:0007669"/>
    <property type="project" value="UniProtKB-KW"/>
</dbReference>
<feature type="binding site" evidence="8">
    <location>
        <position position="166"/>
    </location>
    <ligand>
        <name>NAD(+)</name>
        <dbReference type="ChEBI" id="CHEBI:57540"/>
    </ligand>
</feature>
<accession>A0AAC9RKJ1</accession>
<feature type="binding site" evidence="8">
    <location>
        <position position="201"/>
    </location>
    <ligand>
        <name>NAD(+)</name>
        <dbReference type="ChEBI" id="CHEBI:57540"/>
    </ligand>
</feature>
<dbReference type="Pfam" id="PF01513">
    <property type="entry name" value="NAD_kinase"/>
    <property type="match status" value="1"/>
</dbReference>
<proteinExistence type="inferred from homology"/>
<dbReference type="EC" id="2.7.1.23" evidence="8"/>
<comment type="catalytic activity">
    <reaction evidence="7 8">
        <text>NAD(+) + ATP = ADP + NADP(+) + H(+)</text>
        <dbReference type="Rhea" id="RHEA:18629"/>
        <dbReference type="ChEBI" id="CHEBI:15378"/>
        <dbReference type="ChEBI" id="CHEBI:30616"/>
        <dbReference type="ChEBI" id="CHEBI:57540"/>
        <dbReference type="ChEBI" id="CHEBI:58349"/>
        <dbReference type="ChEBI" id="CHEBI:456216"/>
        <dbReference type="EC" id="2.7.1.23"/>
    </reaction>
</comment>
<dbReference type="AlphaFoldDB" id="A0AAC9RKJ1"/>
<dbReference type="EMBL" id="CP020559">
    <property type="protein sequence ID" value="ARE87040.1"/>
    <property type="molecule type" value="Genomic_DNA"/>
</dbReference>
<feature type="binding site" evidence="8">
    <location>
        <position position="69"/>
    </location>
    <ligand>
        <name>NAD(+)</name>
        <dbReference type="ChEBI" id="CHEBI:57540"/>
    </ligand>
</feature>
<gene>
    <name evidence="9" type="primary">ppnK1</name>
    <name evidence="8" type="synonym">nadK</name>
    <name evidence="9" type="ORF">CLFO_14250</name>
</gene>
<dbReference type="GO" id="GO:0003951">
    <property type="term" value="F:NAD+ kinase activity"/>
    <property type="evidence" value="ECO:0007669"/>
    <property type="project" value="UniProtKB-UniRule"/>
</dbReference>
<keyword evidence="2 8" id="KW-0547">Nucleotide-binding</keyword>
<evidence type="ECO:0000256" key="3">
    <source>
        <dbReference type="ARBA" id="ARBA00022777"/>
    </source>
</evidence>
<dbReference type="InterPro" id="IPR017438">
    <property type="entry name" value="ATP-NAD_kinase_N"/>
</dbReference>
<evidence type="ECO:0000256" key="5">
    <source>
        <dbReference type="ARBA" id="ARBA00022857"/>
    </source>
</evidence>
<evidence type="ECO:0000256" key="1">
    <source>
        <dbReference type="ARBA" id="ARBA00022679"/>
    </source>
</evidence>
<dbReference type="GO" id="GO:0019674">
    <property type="term" value="P:NAD+ metabolic process"/>
    <property type="evidence" value="ECO:0007669"/>
    <property type="project" value="InterPro"/>
</dbReference>
<dbReference type="Pfam" id="PF20143">
    <property type="entry name" value="NAD_kinase_C"/>
    <property type="match status" value="1"/>
</dbReference>
<name>A0AAC9RKJ1_9CLOT</name>